<dbReference type="RefSeq" id="WP_090209789.1">
    <property type="nucleotide sequence ID" value="NZ_LT629777.1"/>
</dbReference>
<keyword evidence="3" id="KW-1185">Reference proteome</keyword>
<dbReference type="Proteomes" id="UP000199524">
    <property type="component" value="Chromosome I"/>
</dbReference>
<sequence>MTKKITPDPPPCRTSSPTEKSDFLRSAMYSALDQINSDPPEPLDALATTAFNITSDSTSKPTLFAIQPGVTAKVALAHVSDLLKTAELNADEIGPHLDGVDRDLFRGVLQSLELSRAIVDSLLAGTHLQPSA</sequence>
<dbReference type="EMBL" id="LT629777">
    <property type="protein sequence ID" value="SDT30760.1"/>
    <property type="molecule type" value="Genomic_DNA"/>
</dbReference>
<reference evidence="3" key="1">
    <citation type="submission" date="2016-10" db="EMBL/GenBank/DDBJ databases">
        <authorList>
            <person name="Varghese N."/>
            <person name="Submissions S."/>
        </authorList>
    </citation>
    <scope>NUCLEOTIDE SEQUENCE [LARGE SCALE GENOMIC DNA]</scope>
    <source>
        <strain evidence="3">ATCC 23835</strain>
    </source>
</reference>
<gene>
    <name evidence="2" type="ORF">SAMN05216598_4953</name>
</gene>
<proteinExistence type="predicted"/>
<dbReference type="GeneID" id="300209818"/>
<protein>
    <recommendedName>
        <fullName evidence="4">DUF3077 family protein</fullName>
    </recommendedName>
</protein>
<organism evidence="2 3">
    <name type="scientific">Pseudomonas asplenii</name>
    <dbReference type="NCBI Taxonomy" id="53407"/>
    <lineage>
        <taxon>Bacteria</taxon>
        <taxon>Pseudomonadati</taxon>
        <taxon>Pseudomonadota</taxon>
        <taxon>Gammaproteobacteria</taxon>
        <taxon>Pseudomonadales</taxon>
        <taxon>Pseudomonadaceae</taxon>
        <taxon>Pseudomonas</taxon>
    </lineage>
</organism>
<dbReference type="Pfam" id="PF19619">
    <property type="entry name" value="DUF6124"/>
    <property type="match status" value="1"/>
</dbReference>
<dbReference type="AlphaFoldDB" id="A0A1H1ZAS4"/>
<feature type="region of interest" description="Disordered" evidence="1">
    <location>
        <begin position="1"/>
        <end position="20"/>
    </location>
</feature>
<evidence type="ECO:0000313" key="2">
    <source>
        <dbReference type="EMBL" id="SDT30760.1"/>
    </source>
</evidence>
<evidence type="ECO:0000313" key="3">
    <source>
        <dbReference type="Proteomes" id="UP000199524"/>
    </source>
</evidence>
<evidence type="ECO:0000256" key="1">
    <source>
        <dbReference type="SAM" id="MobiDB-lite"/>
    </source>
</evidence>
<evidence type="ECO:0008006" key="4">
    <source>
        <dbReference type="Google" id="ProtNLM"/>
    </source>
</evidence>
<name>A0A1H1ZAS4_9PSED</name>
<accession>A0A1H1ZAS4</accession>